<dbReference type="Pfam" id="PF12833">
    <property type="entry name" value="HTH_18"/>
    <property type="match status" value="1"/>
</dbReference>
<dbReference type="GO" id="GO:0043565">
    <property type="term" value="F:sequence-specific DNA binding"/>
    <property type="evidence" value="ECO:0007669"/>
    <property type="project" value="InterPro"/>
</dbReference>
<dbReference type="RefSeq" id="WP_173532278.1">
    <property type="nucleotide sequence ID" value="NZ_CP054143.1"/>
</dbReference>
<dbReference type="PRINTS" id="PR00032">
    <property type="entry name" value="HTHARAC"/>
</dbReference>
<dbReference type="CDD" id="cd06124">
    <property type="entry name" value="cupin_NimR-like_N"/>
    <property type="match status" value="1"/>
</dbReference>
<evidence type="ECO:0000313" key="7">
    <source>
        <dbReference type="Proteomes" id="UP000504844"/>
    </source>
</evidence>
<dbReference type="InterPro" id="IPR009057">
    <property type="entry name" value="Homeodomain-like_sf"/>
</dbReference>
<keyword evidence="2" id="KW-0805">Transcription regulation</keyword>
<dbReference type="SMART" id="SM00342">
    <property type="entry name" value="HTH_ARAC"/>
    <property type="match status" value="1"/>
</dbReference>
<dbReference type="Proteomes" id="UP000504844">
    <property type="component" value="Chromosome"/>
</dbReference>
<evidence type="ECO:0000256" key="1">
    <source>
        <dbReference type="ARBA" id="ARBA00022491"/>
    </source>
</evidence>
<feature type="domain" description="HTH araC/xylS-type" evidence="5">
    <location>
        <begin position="167"/>
        <end position="267"/>
    </location>
</feature>
<dbReference type="AlphaFoldDB" id="A0A6M8SQI3"/>
<dbReference type="PROSITE" id="PS01124">
    <property type="entry name" value="HTH_ARAC_FAMILY_2"/>
    <property type="match status" value="1"/>
</dbReference>
<keyword evidence="7" id="KW-1185">Reference proteome</keyword>
<evidence type="ECO:0000313" key="6">
    <source>
        <dbReference type="EMBL" id="QKJ65770.1"/>
    </source>
</evidence>
<gene>
    <name evidence="6" type="ORF">HQN60_02965</name>
</gene>
<evidence type="ECO:0000256" key="2">
    <source>
        <dbReference type="ARBA" id="ARBA00023015"/>
    </source>
</evidence>
<dbReference type="InterPro" id="IPR020449">
    <property type="entry name" value="Tscrpt_reg_AraC-type_HTH"/>
</dbReference>
<dbReference type="GO" id="GO:0003700">
    <property type="term" value="F:DNA-binding transcription factor activity"/>
    <property type="evidence" value="ECO:0007669"/>
    <property type="project" value="InterPro"/>
</dbReference>
<accession>A0A6M8SQI3</accession>
<dbReference type="KEGG" id="dee:HQN60_02965"/>
<dbReference type="SUPFAM" id="SSF46689">
    <property type="entry name" value="Homeodomain-like"/>
    <property type="match status" value="2"/>
</dbReference>
<evidence type="ECO:0000256" key="4">
    <source>
        <dbReference type="ARBA" id="ARBA00023163"/>
    </source>
</evidence>
<dbReference type="EMBL" id="CP054143">
    <property type="protein sequence ID" value="QKJ65770.1"/>
    <property type="molecule type" value="Genomic_DNA"/>
</dbReference>
<dbReference type="PANTHER" id="PTHR11019">
    <property type="entry name" value="HTH-TYPE TRANSCRIPTIONAL REGULATOR NIMR"/>
    <property type="match status" value="1"/>
</dbReference>
<dbReference type="FunFam" id="1.10.10.60:FF:000132">
    <property type="entry name" value="AraC family transcriptional regulator"/>
    <property type="match status" value="1"/>
</dbReference>
<reference evidence="6 7" key="1">
    <citation type="submission" date="2020-05" db="EMBL/GenBank/DDBJ databases">
        <title>Complete genome sequence of Deefgea sp. D17.</title>
        <authorList>
            <person name="Bae J.-W."/>
            <person name="Han J.E."/>
        </authorList>
    </citation>
    <scope>NUCLEOTIDE SEQUENCE [LARGE SCALE GENOMIC DNA]</scope>
    <source>
        <strain evidence="6 7">D17</strain>
    </source>
</reference>
<protein>
    <submittedName>
        <fullName evidence="6">Helix-turn-helix transcriptional regulator</fullName>
    </submittedName>
</protein>
<evidence type="ECO:0000259" key="5">
    <source>
        <dbReference type="PROSITE" id="PS01124"/>
    </source>
</evidence>
<dbReference type="PANTHER" id="PTHR11019:SF190">
    <property type="entry name" value="ARAC-FAMILY REGULATORY PROTEIN"/>
    <property type="match status" value="1"/>
</dbReference>
<keyword evidence="4" id="KW-0804">Transcription</keyword>
<dbReference type="Gene3D" id="1.10.10.60">
    <property type="entry name" value="Homeodomain-like"/>
    <property type="match status" value="1"/>
</dbReference>
<dbReference type="InterPro" id="IPR018060">
    <property type="entry name" value="HTH_AraC"/>
</dbReference>
<keyword evidence="3" id="KW-0238">DNA-binding</keyword>
<sequence>MPPDPAPSPPYNPSDLLLDAPKLLQLRHEAVEAHTGYALHRHPWGQINRINLGLIEITLGLPPHEQHLIAPADYLVWVPAQIPHTAYIRQALSYTSAYLGDEWAQQLPQTACLISQTPLIRALFDDYAARQICDTRPANEQAQATLLLERLISADRHTSYLPDTAHRQLRPILDALFVHPGDTTTLAQWAQHVHSTERTLARQFQRELGLSFIQWRNRLRLLRAQAALKEHHAIQDIAWQLGYSHPSAFIAMFRQHTGLSPERYRRQWLSHAND</sequence>
<proteinExistence type="predicted"/>
<keyword evidence="1" id="KW-0678">Repressor</keyword>
<organism evidence="6 7">
    <name type="scientific">Deefgea piscis</name>
    <dbReference type="NCBI Taxonomy" id="2739061"/>
    <lineage>
        <taxon>Bacteria</taxon>
        <taxon>Pseudomonadati</taxon>
        <taxon>Pseudomonadota</taxon>
        <taxon>Betaproteobacteria</taxon>
        <taxon>Neisseriales</taxon>
        <taxon>Chitinibacteraceae</taxon>
        <taxon>Deefgea</taxon>
    </lineage>
</organism>
<name>A0A6M8SQI3_9NEIS</name>
<dbReference type="SUPFAM" id="SSF51182">
    <property type="entry name" value="RmlC-like cupins"/>
    <property type="match status" value="1"/>
</dbReference>
<dbReference type="PROSITE" id="PS00041">
    <property type="entry name" value="HTH_ARAC_FAMILY_1"/>
    <property type="match status" value="1"/>
</dbReference>
<dbReference type="InterPro" id="IPR018062">
    <property type="entry name" value="HTH_AraC-typ_CS"/>
</dbReference>
<evidence type="ECO:0000256" key="3">
    <source>
        <dbReference type="ARBA" id="ARBA00023125"/>
    </source>
</evidence>
<dbReference type="InterPro" id="IPR011051">
    <property type="entry name" value="RmlC_Cupin_sf"/>
</dbReference>